<dbReference type="AlphaFoldDB" id="A0A8H6ASQ3"/>
<keyword evidence="2" id="KW-1185">Reference proteome</keyword>
<name>A0A8H6ASQ3_9HELO</name>
<dbReference type="GeneID" id="59262430"/>
<proteinExistence type="predicted"/>
<sequence>MKLLRELLRETLPEIANGSFSIILQKLTRITESDDIEAILILILKILNEGSSDNLVAQEIIPDALTRAATRAENELNLVVLLIYHTLLISGSDETNIEQSPFTQRPAVIECTRSREKSVAVRSRLEFEIEVIVLHRAASCITTFTL</sequence>
<evidence type="ECO:0000313" key="1">
    <source>
        <dbReference type="EMBL" id="KAF5873098.1"/>
    </source>
</evidence>
<dbReference type="EMBL" id="JABFCT010000009">
    <property type="protein sequence ID" value="KAF5873098.1"/>
    <property type="molecule type" value="Genomic_DNA"/>
</dbReference>
<dbReference type="RefSeq" id="XP_037192044.1">
    <property type="nucleotide sequence ID" value="XM_037338738.1"/>
</dbReference>
<accession>A0A8H6ASQ3</accession>
<evidence type="ECO:0000313" key="2">
    <source>
        <dbReference type="Proteomes" id="UP000531561"/>
    </source>
</evidence>
<dbReference type="Proteomes" id="UP000531561">
    <property type="component" value="Unassembled WGS sequence"/>
</dbReference>
<reference evidence="1 2" key="1">
    <citation type="journal article" date="2020" name="Phytopathology">
        <title>A high-quality genome resource of Botrytis fragariae, a new and rapidly spreading fungal pathogen causing strawberry gray mold in the U.S.A.</title>
        <authorList>
            <person name="Wu Y."/>
            <person name="Saski C.A."/>
            <person name="Schnabel G."/>
            <person name="Xiao S."/>
            <person name="Hu M."/>
        </authorList>
    </citation>
    <scope>NUCLEOTIDE SEQUENCE [LARGE SCALE GENOMIC DNA]</scope>
    <source>
        <strain evidence="1 2">BVB16</strain>
    </source>
</reference>
<gene>
    <name evidence="1" type="ORF">Bfra_008375</name>
</gene>
<protein>
    <submittedName>
        <fullName evidence="1">Uncharacterized protein</fullName>
    </submittedName>
</protein>
<organism evidence="1 2">
    <name type="scientific">Botrytis fragariae</name>
    <dbReference type="NCBI Taxonomy" id="1964551"/>
    <lineage>
        <taxon>Eukaryota</taxon>
        <taxon>Fungi</taxon>
        <taxon>Dikarya</taxon>
        <taxon>Ascomycota</taxon>
        <taxon>Pezizomycotina</taxon>
        <taxon>Leotiomycetes</taxon>
        <taxon>Helotiales</taxon>
        <taxon>Sclerotiniaceae</taxon>
        <taxon>Botrytis</taxon>
    </lineage>
</organism>
<comment type="caution">
    <text evidence="1">The sequence shown here is derived from an EMBL/GenBank/DDBJ whole genome shotgun (WGS) entry which is preliminary data.</text>
</comment>
<dbReference type="OrthoDB" id="3435367at2759"/>